<reference evidence="1 2" key="1">
    <citation type="submission" date="2019-05" db="EMBL/GenBank/DDBJ databases">
        <title>Another draft genome of Portunus trituberculatus and its Hox gene families provides insights of decapod evolution.</title>
        <authorList>
            <person name="Jeong J.-H."/>
            <person name="Song I."/>
            <person name="Kim S."/>
            <person name="Choi T."/>
            <person name="Kim D."/>
            <person name="Ryu S."/>
            <person name="Kim W."/>
        </authorList>
    </citation>
    <scope>NUCLEOTIDE SEQUENCE [LARGE SCALE GENOMIC DNA]</scope>
    <source>
        <tissue evidence="1">Muscle</tissue>
    </source>
</reference>
<comment type="caution">
    <text evidence="1">The sequence shown here is derived from an EMBL/GenBank/DDBJ whole genome shotgun (WGS) entry which is preliminary data.</text>
</comment>
<accession>A0A5B7EQJ2</accession>
<protein>
    <submittedName>
        <fullName evidence="1">Uncharacterized protein</fullName>
    </submittedName>
</protein>
<sequence>MACIITQQTSRSEGWDAFKQCVKSEMKAVQQEPSEGWAGFKACVKNAMRSQQQQDQQPSLT</sequence>
<evidence type="ECO:0000313" key="2">
    <source>
        <dbReference type="Proteomes" id="UP000324222"/>
    </source>
</evidence>
<keyword evidence="2" id="KW-1185">Reference proteome</keyword>
<name>A0A5B7EQJ2_PORTR</name>
<proteinExistence type="predicted"/>
<gene>
    <name evidence="1" type="ORF">E2C01_029890</name>
</gene>
<dbReference type="Proteomes" id="UP000324222">
    <property type="component" value="Unassembled WGS sequence"/>
</dbReference>
<organism evidence="1 2">
    <name type="scientific">Portunus trituberculatus</name>
    <name type="common">Swimming crab</name>
    <name type="synonym">Neptunus trituberculatus</name>
    <dbReference type="NCBI Taxonomy" id="210409"/>
    <lineage>
        <taxon>Eukaryota</taxon>
        <taxon>Metazoa</taxon>
        <taxon>Ecdysozoa</taxon>
        <taxon>Arthropoda</taxon>
        <taxon>Crustacea</taxon>
        <taxon>Multicrustacea</taxon>
        <taxon>Malacostraca</taxon>
        <taxon>Eumalacostraca</taxon>
        <taxon>Eucarida</taxon>
        <taxon>Decapoda</taxon>
        <taxon>Pleocyemata</taxon>
        <taxon>Brachyura</taxon>
        <taxon>Eubrachyura</taxon>
        <taxon>Portunoidea</taxon>
        <taxon>Portunidae</taxon>
        <taxon>Portuninae</taxon>
        <taxon>Portunus</taxon>
    </lineage>
</organism>
<evidence type="ECO:0000313" key="1">
    <source>
        <dbReference type="EMBL" id="MPC36432.1"/>
    </source>
</evidence>
<dbReference type="AlphaFoldDB" id="A0A5B7EQJ2"/>
<dbReference type="EMBL" id="VSRR010003516">
    <property type="protein sequence ID" value="MPC36432.1"/>
    <property type="molecule type" value="Genomic_DNA"/>
</dbReference>